<organism evidence="1 2">
    <name type="scientific">Pseudonocardia humida</name>
    <dbReference type="NCBI Taxonomy" id="2800819"/>
    <lineage>
        <taxon>Bacteria</taxon>
        <taxon>Bacillati</taxon>
        <taxon>Actinomycetota</taxon>
        <taxon>Actinomycetes</taxon>
        <taxon>Pseudonocardiales</taxon>
        <taxon>Pseudonocardiaceae</taxon>
        <taxon>Pseudonocardia</taxon>
    </lineage>
</organism>
<dbReference type="Proteomes" id="UP001165283">
    <property type="component" value="Unassembled WGS sequence"/>
</dbReference>
<protein>
    <submittedName>
        <fullName evidence="1">Nitroreductase family deazaflavin-dependent oxidoreductase</fullName>
    </submittedName>
</protein>
<dbReference type="Gene3D" id="2.30.110.10">
    <property type="entry name" value="Electron Transport, Fmn-binding Protein, Chain A"/>
    <property type="match status" value="1"/>
</dbReference>
<keyword evidence="2" id="KW-1185">Reference proteome</keyword>
<dbReference type="InterPro" id="IPR004378">
    <property type="entry name" value="F420H2_quin_Rdtase"/>
</dbReference>
<gene>
    <name evidence="1" type="ORF">KDL28_15840</name>
</gene>
<accession>A0ABT1A0M6</accession>
<dbReference type="InterPro" id="IPR012349">
    <property type="entry name" value="Split_barrel_FMN-bd"/>
</dbReference>
<name>A0ABT1A0M6_9PSEU</name>
<evidence type="ECO:0000313" key="2">
    <source>
        <dbReference type="Proteomes" id="UP001165283"/>
    </source>
</evidence>
<comment type="caution">
    <text evidence="1">The sequence shown here is derived from an EMBL/GenBank/DDBJ whole genome shotgun (WGS) entry which is preliminary data.</text>
</comment>
<proteinExistence type="predicted"/>
<dbReference type="Pfam" id="PF04075">
    <property type="entry name" value="F420H2_quin_red"/>
    <property type="match status" value="1"/>
</dbReference>
<evidence type="ECO:0000313" key="1">
    <source>
        <dbReference type="EMBL" id="MCO1656528.1"/>
    </source>
</evidence>
<sequence length="149" mass="16710">MTDTQRNLRPGRADRVFNSVVQWLTRRGVSVMGSRVLAVRGRSSGQWRTVPVNLLVIDGERYLVAPRGHTQWVRNMRAAGGGELRLGRTVEAIAVEELPDAAKPAILREYLRKWAWEVGRFFEGVDKNSSDAALLGIAPGFPVFRLVER</sequence>
<reference evidence="1" key="1">
    <citation type="submission" date="2021-04" db="EMBL/GenBank/DDBJ databases">
        <title>Pseudonocardia sp. nov., isolated from sandy soil of mangrove forest.</title>
        <authorList>
            <person name="Zan Z."/>
            <person name="Huang R."/>
            <person name="Liu W."/>
        </authorList>
    </citation>
    <scope>NUCLEOTIDE SEQUENCE</scope>
    <source>
        <strain evidence="1">S2-4</strain>
    </source>
</reference>
<dbReference type="EMBL" id="JAGSOV010000035">
    <property type="protein sequence ID" value="MCO1656528.1"/>
    <property type="molecule type" value="Genomic_DNA"/>
</dbReference>
<dbReference type="RefSeq" id="WP_252439333.1">
    <property type="nucleotide sequence ID" value="NZ_JAGSOV010000035.1"/>
</dbReference>